<accession>A0A7J6AD26</accession>
<evidence type="ECO:0000256" key="3">
    <source>
        <dbReference type="ARBA" id="ARBA00022989"/>
    </source>
</evidence>
<dbReference type="Proteomes" id="UP000593565">
    <property type="component" value="Unassembled WGS sequence"/>
</dbReference>
<evidence type="ECO:0000259" key="6">
    <source>
        <dbReference type="PROSITE" id="PS50112"/>
    </source>
</evidence>
<evidence type="ECO:0000256" key="5">
    <source>
        <dbReference type="SAM" id="Phobius"/>
    </source>
</evidence>
<keyword evidence="4 5" id="KW-0472">Membrane</keyword>
<gene>
    <name evidence="7" type="ORF">AMELA_G00177230</name>
</gene>
<dbReference type="InterPro" id="IPR018499">
    <property type="entry name" value="Tetraspanin/Peripherin"/>
</dbReference>
<evidence type="ECO:0000313" key="8">
    <source>
        <dbReference type="Proteomes" id="UP000593565"/>
    </source>
</evidence>
<keyword evidence="2 5" id="KW-0812">Transmembrane</keyword>
<keyword evidence="3 5" id="KW-1133">Transmembrane helix</keyword>
<comment type="subcellular location">
    <subcellularLocation>
        <location evidence="1">Membrane</location>
        <topology evidence="1">Multi-pass membrane protein</topology>
    </subcellularLocation>
</comment>
<name>A0A7J6AD26_AMEME</name>
<dbReference type="PROSITE" id="PS50112">
    <property type="entry name" value="PAS"/>
    <property type="match status" value="1"/>
</dbReference>
<sequence>MTSEGKLLYISENVSHYLGLSMVDLLQRDTFYSMISNNDTEKVKFYLQDKKLNKGLIDNAAPCWSGCVCSTLSGTSLWLCVHQRDSFTTSHTLDMRYTQQHCHRTHTESHDHLHQLHHQVGLVLNPFIEVEYVWDSAPSIWDSTNQDALRKWISDFFKVNVKRYCDDLDLQNLIDSLQRVNHCCGANDPNDWNQNIYSNCSKTNQSRECCGVPFSCCIRDLANWPSVIYVNGKGAALEERLPRNIYIVAGVFIVISLLQMVGIFLARNLISDIETVKFNY</sequence>
<dbReference type="InterPro" id="IPR008952">
    <property type="entry name" value="Tetraspanin_EC2_sf"/>
</dbReference>
<dbReference type="AlphaFoldDB" id="A0A7J6AD26"/>
<dbReference type="GO" id="GO:0016020">
    <property type="term" value="C:membrane"/>
    <property type="evidence" value="ECO:0007669"/>
    <property type="project" value="UniProtKB-SubCell"/>
</dbReference>
<evidence type="ECO:0000256" key="2">
    <source>
        <dbReference type="ARBA" id="ARBA00022692"/>
    </source>
</evidence>
<protein>
    <recommendedName>
        <fullName evidence="6">PAS domain-containing protein</fullName>
    </recommendedName>
</protein>
<keyword evidence="8" id="KW-1185">Reference proteome</keyword>
<reference evidence="7 8" key="1">
    <citation type="submission" date="2020-02" db="EMBL/GenBank/DDBJ databases">
        <title>A chromosome-scale genome assembly of the black bullhead catfish (Ameiurus melas).</title>
        <authorList>
            <person name="Wen M."/>
            <person name="Zham M."/>
            <person name="Cabau C."/>
            <person name="Klopp C."/>
            <person name="Donnadieu C."/>
            <person name="Roques C."/>
            <person name="Bouchez O."/>
            <person name="Lampietro C."/>
            <person name="Jouanno E."/>
            <person name="Herpin A."/>
            <person name="Louis A."/>
            <person name="Berthelot C."/>
            <person name="Parey E."/>
            <person name="Roest-Crollius H."/>
            <person name="Braasch I."/>
            <person name="Postlethwait J."/>
            <person name="Robinson-Rechavi M."/>
            <person name="Echchiki A."/>
            <person name="Begum T."/>
            <person name="Montfort J."/>
            <person name="Schartl M."/>
            <person name="Bobe J."/>
            <person name="Guiguen Y."/>
        </authorList>
    </citation>
    <scope>NUCLEOTIDE SEQUENCE [LARGE SCALE GENOMIC DNA]</scope>
    <source>
        <strain evidence="7">M_S1</strain>
        <tissue evidence="7">Blood</tissue>
    </source>
</reference>
<dbReference type="InterPro" id="IPR000014">
    <property type="entry name" value="PAS"/>
</dbReference>
<proteinExistence type="predicted"/>
<evidence type="ECO:0000256" key="1">
    <source>
        <dbReference type="ARBA" id="ARBA00004141"/>
    </source>
</evidence>
<evidence type="ECO:0000256" key="4">
    <source>
        <dbReference type="ARBA" id="ARBA00023136"/>
    </source>
</evidence>
<dbReference type="SUPFAM" id="SSF48652">
    <property type="entry name" value="Tetraspanin"/>
    <property type="match status" value="1"/>
</dbReference>
<feature type="transmembrane region" description="Helical" evidence="5">
    <location>
        <begin position="245"/>
        <end position="266"/>
    </location>
</feature>
<dbReference type="Pfam" id="PF00335">
    <property type="entry name" value="Tetraspanin"/>
    <property type="match status" value="1"/>
</dbReference>
<organism evidence="7 8">
    <name type="scientific">Ameiurus melas</name>
    <name type="common">Black bullhead</name>
    <name type="synonym">Silurus melas</name>
    <dbReference type="NCBI Taxonomy" id="219545"/>
    <lineage>
        <taxon>Eukaryota</taxon>
        <taxon>Metazoa</taxon>
        <taxon>Chordata</taxon>
        <taxon>Craniata</taxon>
        <taxon>Vertebrata</taxon>
        <taxon>Euteleostomi</taxon>
        <taxon>Actinopterygii</taxon>
        <taxon>Neopterygii</taxon>
        <taxon>Teleostei</taxon>
        <taxon>Ostariophysi</taxon>
        <taxon>Siluriformes</taxon>
        <taxon>Ictaluridae</taxon>
        <taxon>Ameiurus</taxon>
    </lineage>
</organism>
<dbReference type="Gene3D" id="3.30.450.20">
    <property type="entry name" value="PAS domain"/>
    <property type="match status" value="1"/>
</dbReference>
<dbReference type="Gene3D" id="1.10.1450.10">
    <property type="entry name" value="Tetraspanin"/>
    <property type="match status" value="1"/>
</dbReference>
<feature type="domain" description="PAS" evidence="6">
    <location>
        <begin position="1"/>
        <end position="55"/>
    </location>
</feature>
<dbReference type="EMBL" id="JAAGNN010000015">
    <property type="protein sequence ID" value="KAF4079368.1"/>
    <property type="molecule type" value="Genomic_DNA"/>
</dbReference>
<comment type="caution">
    <text evidence="7">The sequence shown here is derived from an EMBL/GenBank/DDBJ whole genome shotgun (WGS) entry which is preliminary data.</text>
</comment>
<evidence type="ECO:0000313" key="7">
    <source>
        <dbReference type="EMBL" id="KAF4079368.1"/>
    </source>
</evidence>